<dbReference type="EMBL" id="JACJIP010000008">
    <property type="protein sequence ID" value="MBA9085117.1"/>
    <property type="molecule type" value="Genomic_DNA"/>
</dbReference>
<protein>
    <submittedName>
        <fullName evidence="3">Transglutaminase-like putative cysteine protease</fullName>
    </submittedName>
</protein>
<keyword evidence="3" id="KW-0645">Protease</keyword>
<feature type="domain" description="Transglutaminase-like" evidence="2">
    <location>
        <begin position="501"/>
        <end position="583"/>
    </location>
</feature>
<accession>A0A7W3SS36</accession>
<dbReference type="InterPro" id="IPR025403">
    <property type="entry name" value="TgpA-like_C"/>
</dbReference>
<name>A0A7W3SS36_9BACL</name>
<sequence length="753" mass="86291">MMKWGGQEINKTYSWYRVISILWIVIIALQWVNFTESMWFMQTTTLVAVTLISIAAISALPLPNVWSWILKSLAVVISWWIVLITYEVYVPTGNFFPDQLIGMAAHLSPYIWFSLATWGLFELIWRLVRERLHILMLLGVIMIAFTILDSFTPYKCWHNVAWTVFAGLGWLSSHHFRKYQLKYPLGWKSLRRQPIKVLLNVSVIVACVILIGISVPSVTPLLTDPYTAWKNRGGGEGGSSATVAASNTEGIQYIAPENVVSGYSRDDSTLGEGFEFLYSPVMSVQTPIRSYWRGETRRIYTGAGWDSLEQEKRGYMLHSGASTGEMVTEEFPKIKTQRVEQIVTMETDRPYPVLFGAYTIRSVEIIKKEDEDIPAPQLRWASREAELHFGDSDLALLDSSEANIYPKRYKVVSDVPLIPLEEVQKASYEDLYSNTQNSDYLQIPNTFPQRVKDLAEEVTASGATPYKKMELLQSYLRQNYEYTNKPDLSRKQSEDFVDGFLFEIKQGYCDYYSTAMVMMARSLGIPARWVKGYAPGTLPASDFMQQRMTASESGSYRVNNADSHSWAELYFGEYGWITFEATPGFDAPLLYWDEDGSVVSSGADQQLDELEAGEFQGFSWLNSTVLRTITIISIIIVVLAAAYWLRSAIYFGIFRLRKGRSLTPGEKAVYETLRVVHRLKRRGLGRNDSETLRESFNRWRIEKPELSAMLDSLLAQFERASYSHYSFTTQQWRDVQTLSRQIFKVTRKRVEKK</sequence>
<keyword evidence="4" id="KW-1185">Reference proteome</keyword>
<dbReference type="SUPFAM" id="SSF54001">
    <property type="entry name" value="Cysteine proteinases"/>
    <property type="match status" value="1"/>
</dbReference>
<organism evidence="3 4">
    <name type="scientific">Fontibacillus solani</name>
    <dbReference type="NCBI Taxonomy" id="1572857"/>
    <lineage>
        <taxon>Bacteria</taxon>
        <taxon>Bacillati</taxon>
        <taxon>Bacillota</taxon>
        <taxon>Bacilli</taxon>
        <taxon>Bacillales</taxon>
        <taxon>Paenibacillaceae</taxon>
        <taxon>Fontibacillus</taxon>
    </lineage>
</organism>
<dbReference type="Gene3D" id="3.10.620.30">
    <property type="match status" value="1"/>
</dbReference>
<dbReference type="SMART" id="SM00460">
    <property type="entry name" value="TGc"/>
    <property type="match status" value="1"/>
</dbReference>
<dbReference type="PANTHER" id="PTHR42736">
    <property type="entry name" value="PROTEIN-GLUTAMINE GAMMA-GLUTAMYLTRANSFERASE"/>
    <property type="match status" value="1"/>
</dbReference>
<dbReference type="GO" id="GO:0006508">
    <property type="term" value="P:proteolysis"/>
    <property type="evidence" value="ECO:0007669"/>
    <property type="project" value="UniProtKB-KW"/>
</dbReference>
<dbReference type="PANTHER" id="PTHR42736:SF1">
    <property type="entry name" value="PROTEIN-GLUTAMINE GAMMA-GLUTAMYLTRANSFERASE"/>
    <property type="match status" value="1"/>
</dbReference>
<evidence type="ECO:0000259" key="2">
    <source>
        <dbReference type="SMART" id="SM00460"/>
    </source>
</evidence>
<feature type="transmembrane region" description="Helical" evidence="1">
    <location>
        <begin position="110"/>
        <end position="128"/>
    </location>
</feature>
<keyword evidence="1" id="KW-0472">Membrane</keyword>
<dbReference type="InterPro" id="IPR038765">
    <property type="entry name" value="Papain-like_cys_pep_sf"/>
</dbReference>
<dbReference type="AlphaFoldDB" id="A0A7W3SS36"/>
<reference evidence="3 4" key="1">
    <citation type="submission" date="2020-08" db="EMBL/GenBank/DDBJ databases">
        <title>Genomic Encyclopedia of Type Strains, Phase III (KMG-III): the genomes of soil and plant-associated and newly described type strains.</title>
        <authorList>
            <person name="Whitman W."/>
        </authorList>
    </citation>
    <scope>NUCLEOTIDE SEQUENCE [LARGE SCALE GENOMIC DNA]</scope>
    <source>
        <strain evidence="3 4">CECT 8693</strain>
    </source>
</reference>
<keyword evidence="1" id="KW-1133">Transmembrane helix</keyword>
<dbReference type="Pfam" id="PF13559">
    <property type="entry name" value="DUF4129"/>
    <property type="match status" value="1"/>
</dbReference>
<feature type="transmembrane region" description="Helical" evidence="1">
    <location>
        <begin position="12"/>
        <end position="32"/>
    </location>
</feature>
<dbReference type="GO" id="GO:0008233">
    <property type="term" value="F:peptidase activity"/>
    <property type="evidence" value="ECO:0007669"/>
    <property type="project" value="UniProtKB-KW"/>
</dbReference>
<feature type="transmembrane region" description="Helical" evidence="1">
    <location>
        <begin position="625"/>
        <end position="645"/>
    </location>
</feature>
<evidence type="ECO:0000256" key="1">
    <source>
        <dbReference type="SAM" id="Phobius"/>
    </source>
</evidence>
<dbReference type="InterPro" id="IPR052901">
    <property type="entry name" value="Bact_TGase-like"/>
</dbReference>
<feature type="transmembrane region" description="Helical" evidence="1">
    <location>
        <begin position="72"/>
        <end position="90"/>
    </location>
</feature>
<dbReference type="Proteomes" id="UP000567067">
    <property type="component" value="Unassembled WGS sequence"/>
</dbReference>
<evidence type="ECO:0000313" key="3">
    <source>
        <dbReference type="EMBL" id="MBA9085117.1"/>
    </source>
</evidence>
<feature type="transmembrane region" description="Helical" evidence="1">
    <location>
        <begin position="135"/>
        <end position="154"/>
    </location>
</feature>
<proteinExistence type="predicted"/>
<dbReference type="InterPro" id="IPR002931">
    <property type="entry name" value="Transglutaminase-like"/>
</dbReference>
<feature type="transmembrane region" description="Helical" evidence="1">
    <location>
        <begin position="197"/>
        <end position="215"/>
    </location>
</feature>
<keyword evidence="3" id="KW-0378">Hydrolase</keyword>
<feature type="transmembrane region" description="Helical" evidence="1">
    <location>
        <begin position="160"/>
        <end position="176"/>
    </location>
</feature>
<feature type="transmembrane region" description="Helical" evidence="1">
    <location>
        <begin position="38"/>
        <end position="60"/>
    </location>
</feature>
<comment type="caution">
    <text evidence="3">The sequence shown here is derived from an EMBL/GenBank/DDBJ whole genome shotgun (WGS) entry which is preliminary data.</text>
</comment>
<keyword evidence="1" id="KW-0812">Transmembrane</keyword>
<gene>
    <name evidence="3" type="ORF">FHR92_001581</name>
</gene>
<evidence type="ECO:0000313" key="4">
    <source>
        <dbReference type="Proteomes" id="UP000567067"/>
    </source>
</evidence>
<dbReference type="Pfam" id="PF01841">
    <property type="entry name" value="Transglut_core"/>
    <property type="match status" value="1"/>
</dbReference>